<accession>A0A174A6C9</accession>
<dbReference type="Pfam" id="PF01663">
    <property type="entry name" value="Phosphodiest"/>
    <property type="match status" value="1"/>
</dbReference>
<dbReference type="EMBL" id="MNLB01000009">
    <property type="protein sequence ID" value="PAC72940.1"/>
    <property type="molecule type" value="Genomic_DNA"/>
</dbReference>
<evidence type="ECO:0000313" key="2">
    <source>
        <dbReference type="Proteomes" id="UP000216789"/>
    </source>
</evidence>
<dbReference type="AlphaFoldDB" id="A0A174A6C9"/>
<dbReference type="PANTHER" id="PTHR10151:SF120">
    <property type="entry name" value="BIS(5'-ADENOSYL)-TRIPHOSPHATASE"/>
    <property type="match status" value="1"/>
</dbReference>
<dbReference type="Gene3D" id="3.40.720.10">
    <property type="entry name" value="Alkaline Phosphatase, subunit A"/>
    <property type="match status" value="1"/>
</dbReference>
<dbReference type="OrthoDB" id="9779267at2"/>
<dbReference type="Proteomes" id="UP000216789">
    <property type="component" value="Unassembled WGS sequence"/>
</dbReference>
<dbReference type="PANTHER" id="PTHR10151">
    <property type="entry name" value="ECTONUCLEOTIDE PYROPHOSPHATASE/PHOSPHODIESTERASE"/>
    <property type="match status" value="1"/>
</dbReference>
<evidence type="ECO:0000313" key="1">
    <source>
        <dbReference type="EMBL" id="PAC72940.1"/>
    </source>
</evidence>
<dbReference type="GO" id="GO:0016787">
    <property type="term" value="F:hydrolase activity"/>
    <property type="evidence" value="ECO:0007669"/>
    <property type="project" value="UniProtKB-ARBA"/>
</dbReference>
<dbReference type="STRING" id="28026.GCA_000940535_01242"/>
<gene>
    <name evidence="1" type="ORF">BPS1E_1414</name>
</gene>
<organism evidence="1 2">
    <name type="scientific">Bifidobacterium pseudocatenulatum</name>
    <dbReference type="NCBI Taxonomy" id="28026"/>
    <lineage>
        <taxon>Bacteria</taxon>
        <taxon>Bacillati</taxon>
        <taxon>Actinomycetota</taxon>
        <taxon>Actinomycetes</taxon>
        <taxon>Bifidobacteriales</taxon>
        <taxon>Bifidobacteriaceae</taxon>
        <taxon>Bifidobacterium</taxon>
    </lineage>
</organism>
<sequence length="411" mass="44296">MGIMSVEVPSVEELLTMTEPACYGDDVSSEGTRGGALHLSSVLPAVSNAIGYPMPTAVHPDPKRLQGALGIPDATSVVVALVDGLGYWNLNMRLGHAPYLRALMNDTANQRPIATCMPSTTVAAMSTFGTGTCPGMTGMTGYTQLNPKTDEICQLISFKNAIPPLELQQQPTIFERLSAQDVRVTSSGLPKFAFSALTQAALRGSDYISNDDPRKRIAAAAQAAKTPGLTYLYLRDTDKVGHNYGWDSDKWIGTYERVDAQLGLLRRSVPKGTLIVIVADHGMITTDPESVIDIAQDQRLMQGVAHVGGEPRCVMLYAEQGENPEDIATRWRSVLEDRAQVRTRSQAMDEGVYGPVEARVEPMIGDVIVSAAKVVTIVDSRTQAEKAMHLPSVHGSLTMLESDIPCLIDVA</sequence>
<comment type="caution">
    <text evidence="1">The sequence shown here is derived from an EMBL/GenBank/DDBJ whole genome shotgun (WGS) entry which is preliminary data.</text>
</comment>
<dbReference type="InterPro" id="IPR002591">
    <property type="entry name" value="Phosphodiest/P_Trfase"/>
</dbReference>
<name>A0A174A6C9_BIFPS</name>
<reference evidence="1 2" key="1">
    <citation type="journal article" date="2017" name="ISME J.">
        <title>Unveiling bifidobacterial biogeography across the mammalian branch of the tree of life.</title>
        <authorList>
            <person name="Milani C."/>
            <person name="Mangifesta M."/>
            <person name="Mancabelli L."/>
            <person name="Lugli G.A."/>
            <person name="James K."/>
            <person name="Duranti S."/>
            <person name="Turroni F."/>
            <person name="Ferrario C."/>
            <person name="Ossiprandi M.C."/>
            <person name="van Sinderen D."/>
            <person name="Ventura M."/>
        </authorList>
    </citation>
    <scope>NUCLEOTIDE SEQUENCE [LARGE SCALE GENOMIC DNA]</scope>
    <source>
        <strain evidence="1 2">1E</strain>
    </source>
</reference>
<protein>
    <submittedName>
        <fullName evidence="1">Nucleotide pyrophosphatase</fullName>
    </submittedName>
</protein>
<proteinExistence type="predicted"/>
<dbReference type="InterPro" id="IPR017850">
    <property type="entry name" value="Alkaline_phosphatase_core_sf"/>
</dbReference>
<dbReference type="SUPFAM" id="SSF53649">
    <property type="entry name" value="Alkaline phosphatase-like"/>
    <property type="match status" value="1"/>
</dbReference>